<dbReference type="InterPro" id="IPR013783">
    <property type="entry name" value="Ig-like_fold"/>
</dbReference>
<organism evidence="4">
    <name type="scientific">uncultured marine group II/III euryarchaeote KM3_12_H02</name>
    <dbReference type="NCBI Taxonomy" id="1457861"/>
    <lineage>
        <taxon>Archaea</taxon>
        <taxon>Methanobacteriati</taxon>
        <taxon>Methanobacteriota</taxon>
        <taxon>environmental samples</taxon>
    </lineage>
</organism>
<evidence type="ECO:0000256" key="2">
    <source>
        <dbReference type="SAM" id="Phobius"/>
    </source>
</evidence>
<keyword evidence="2" id="KW-0472">Membrane</keyword>
<dbReference type="EMBL" id="KF900586">
    <property type="protein sequence ID" value="AIF00272.1"/>
    <property type="molecule type" value="Genomic_DNA"/>
</dbReference>
<proteinExistence type="predicted"/>
<dbReference type="InterPro" id="IPR011635">
    <property type="entry name" value="CARDB"/>
</dbReference>
<dbReference type="Gene3D" id="2.60.40.10">
    <property type="entry name" value="Immunoglobulins"/>
    <property type="match status" value="1"/>
</dbReference>
<evidence type="ECO:0000259" key="3">
    <source>
        <dbReference type="Pfam" id="PF07705"/>
    </source>
</evidence>
<reference evidence="4" key="1">
    <citation type="journal article" date="2014" name="Genome Biol. Evol.">
        <title>Pangenome evidence for extensive interdomain horizontal transfer affecting lineage core and shell genes in uncultured planktonic thaumarchaeota and euryarchaeota.</title>
        <authorList>
            <person name="Deschamps P."/>
            <person name="Zivanovic Y."/>
            <person name="Moreira D."/>
            <person name="Rodriguez-Valera F."/>
            <person name="Lopez-Garcia P."/>
        </authorList>
    </citation>
    <scope>NUCLEOTIDE SEQUENCE</scope>
</reference>
<feature type="transmembrane region" description="Helical" evidence="2">
    <location>
        <begin position="937"/>
        <end position="956"/>
    </location>
</feature>
<evidence type="ECO:0000313" key="4">
    <source>
        <dbReference type="EMBL" id="AIF00272.1"/>
    </source>
</evidence>
<dbReference type="Pfam" id="PF07705">
    <property type="entry name" value="CARDB"/>
    <property type="match status" value="1"/>
</dbReference>
<name>A0A075GE31_9EURY</name>
<evidence type="ECO:0000256" key="1">
    <source>
        <dbReference type="SAM" id="MobiDB-lite"/>
    </source>
</evidence>
<feature type="domain" description="CARDB" evidence="3">
    <location>
        <begin position="818"/>
        <end position="916"/>
    </location>
</feature>
<accession>A0A075GE31</accession>
<feature type="region of interest" description="Disordered" evidence="1">
    <location>
        <begin position="973"/>
        <end position="997"/>
    </location>
</feature>
<sequence length="997" mass="110367">MINSFSITYVMQTVNLDINWDESMVLHETIDTYEVVTRHVIGEDAGGISTATLDFLAYPASETPSLTWNSDGTLVDDDPEDWIIPDASATWTNDSNGILEIHWAFRVTSNFIEQNNVGFRVSCTDDQGLSPMSLSSRASNAPGIRVNQSYGLGWMAVRDNDGAVHHDDVPEYQWIKAGETLYFQGAIWYDGTQDAPLDSTFDVAVIKRTPEGDFLQAKDRSNQYGEFFIPVPVDTINRPDGVFYEIVIDNPRDPLKVLPTNHSWQRTIRVDATSPTLIEATPVDNAYEAGYEDQAVRIRIQDAIGAPEVLTLHYWIEAEHDSNRNGNADAAEYVNQTMTNMTDDIDKLFFAFIDDSNNPNMARVSYYVTGTDVAGNALLRSDGPGFDYDLVTYRTRKDMDSVFTGLHWAGHEDGERAFAGTTQYLTLGLVDANGLIDFTDISIIFDFEGPDPERDQQRLSFSGTNSTFWTDDDFLEISPACNNLLDESCGGIVTTNETGLPWVMVTFAFEFSWDWPDADLSDIALEFTQLGSTEPRQIIFTEHTFRIENDLVLDAETYSVEDVQEPRVGPVFDGSRVVPNDRLRWSGRVVYEGSDVPAPKNLGITVEVFDGVQYWSDGSLTDEGGFSLEVPLGAAPTLASSETRTFLAGVRNIPGRGEDMTRDTVSTTLQVKVDHAPPRVLERLSPIDVIDIANSSALTEVPVEFIGWEDADLSGSPQWVHWLMRDENQRQISSGSSLLGMLQEGQAITWTGTVDLIGDGMNPPLQDYEVGFWIEGWDAAGNPLATEGNSKSDPVREPVDLNGDHELQWIRFGALGAQLTVERISADREIVANGDKVEITAWISNLGGTTNTGFVVGFYSGDSEKPFATQKLNGIADESIPISATWVAEKGVDRVIVIVDTENEIIEVDESDNSASVGVSVDYAFGMGWVEGARQNLLAVIGIIIAMIVLPVVAYVSMKGALTNRSELFDDEHLFDEEDDYDEDYDDGDYDDEDDDY</sequence>
<protein>
    <recommendedName>
        <fullName evidence="3">CARDB domain-containing protein</fullName>
    </recommendedName>
</protein>
<dbReference type="AlphaFoldDB" id="A0A075GE31"/>
<keyword evidence="2" id="KW-1133">Transmembrane helix</keyword>
<keyword evidence="2" id="KW-0812">Transmembrane</keyword>